<dbReference type="EMBL" id="PQXK01000034">
    <property type="protein sequence ID" value="TGO40630.1"/>
    <property type="molecule type" value="Genomic_DNA"/>
</dbReference>
<protein>
    <submittedName>
        <fullName evidence="1">Uncharacterized protein</fullName>
    </submittedName>
</protein>
<evidence type="ECO:0000313" key="1">
    <source>
        <dbReference type="EMBL" id="TGO40630.1"/>
    </source>
</evidence>
<sequence length="60" mass="6689">MKKIRSSCKAQYASGMLCSLFSVHESLRAQLPGANHPRIGDIMLLWVAKGMDRMAKLEIV</sequence>
<proteinExistence type="predicted"/>
<name>A0A4Z1GZX8_9HELO</name>
<evidence type="ECO:0000313" key="2">
    <source>
        <dbReference type="Proteomes" id="UP000297814"/>
    </source>
</evidence>
<dbReference type="Proteomes" id="UP000297814">
    <property type="component" value="Unassembled WGS sequence"/>
</dbReference>
<keyword evidence="2" id="KW-1185">Reference proteome</keyword>
<organism evidence="1 2">
    <name type="scientific">Botrytis hyacinthi</name>
    <dbReference type="NCBI Taxonomy" id="278943"/>
    <lineage>
        <taxon>Eukaryota</taxon>
        <taxon>Fungi</taxon>
        <taxon>Dikarya</taxon>
        <taxon>Ascomycota</taxon>
        <taxon>Pezizomycotina</taxon>
        <taxon>Leotiomycetes</taxon>
        <taxon>Helotiales</taxon>
        <taxon>Sclerotiniaceae</taxon>
        <taxon>Botrytis</taxon>
    </lineage>
</organism>
<gene>
    <name evidence="1" type="ORF">BHYA_0034g00500</name>
</gene>
<dbReference type="AlphaFoldDB" id="A0A4Z1GZX8"/>
<reference evidence="1 2" key="1">
    <citation type="submission" date="2017-12" db="EMBL/GenBank/DDBJ databases">
        <title>Comparative genomics of Botrytis spp.</title>
        <authorList>
            <person name="Valero-Jimenez C.A."/>
            <person name="Tapia P."/>
            <person name="Veloso J."/>
            <person name="Silva-Moreno E."/>
            <person name="Staats M."/>
            <person name="Valdes J.H."/>
            <person name="Van Kan J.A.L."/>
        </authorList>
    </citation>
    <scope>NUCLEOTIDE SEQUENCE [LARGE SCALE GENOMIC DNA]</scope>
    <source>
        <strain evidence="1 2">Bh0001</strain>
    </source>
</reference>
<comment type="caution">
    <text evidence="1">The sequence shown here is derived from an EMBL/GenBank/DDBJ whole genome shotgun (WGS) entry which is preliminary data.</text>
</comment>
<accession>A0A4Z1GZX8</accession>